<dbReference type="KEGG" id="lae:LBAT_1539"/>
<dbReference type="PROSITE" id="PS51462">
    <property type="entry name" value="NUDIX"/>
    <property type="match status" value="1"/>
</dbReference>
<gene>
    <name evidence="2" type="ORF">LBAT_1539</name>
</gene>
<dbReference type="STRING" id="1600.LBAT_1539"/>
<evidence type="ECO:0000313" key="2">
    <source>
        <dbReference type="EMBL" id="BAQ57928.1"/>
    </source>
</evidence>
<dbReference type="Pfam" id="PF00293">
    <property type="entry name" value="NUDIX"/>
    <property type="match status" value="1"/>
</dbReference>
<accession>A0A0D6A537</accession>
<reference evidence="2 3" key="1">
    <citation type="submission" date="2015-03" db="EMBL/GenBank/DDBJ databases">
        <title>Complete genome sequence of Lactobacillus acetotolerans NBRC 13120.</title>
        <authorList>
            <person name="Toh H."/>
            <person name="Morita H."/>
            <person name="Fujita N."/>
        </authorList>
    </citation>
    <scope>NUCLEOTIDE SEQUENCE [LARGE SCALE GENOMIC DNA]</scope>
    <source>
        <strain evidence="2 3">NBRC 13120</strain>
    </source>
</reference>
<evidence type="ECO:0000313" key="3">
    <source>
        <dbReference type="Proteomes" id="UP000035709"/>
    </source>
</evidence>
<dbReference type="PATRIC" id="fig|1600.4.peg.1570"/>
<dbReference type="Gene3D" id="6.10.250.1120">
    <property type="match status" value="1"/>
</dbReference>
<dbReference type="Gene3D" id="3.90.79.10">
    <property type="entry name" value="Nucleoside Triphosphate Pyrophosphohydrolase"/>
    <property type="match status" value="1"/>
</dbReference>
<dbReference type="InterPro" id="IPR059176">
    <property type="entry name" value="UDP-X_N"/>
</dbReference>
<sequence length="129" mass="14799">MKTNDKLIDWAIELQSLAQAGLTYGKDTFDKERYQKIREISVEMMSEKSGLPINKVKNLFCNEVGYQTPKISTRTAIFKDEKILLVKENNNRWSLPGGWCEVNLSVEENCIKETKEEAGINIKVENILT</sequence>
<feature type="domain" description="Nudix hydrolase" evidence="1">
    <location>
        <begin position="68"/>
        <end position="129"/>
    </location>
</feature>
<protein>
    <recommendedName>
        <fullName evidence="1">Nudix hydrolase domain-containing protein</fullName>
    </recommendedName>
</protein>
<dbReference type="PANTHER" id="PTHR43222:SF2">
    <property type="entry name" value="NUDIX HYDROLASE 23, CHLOROPLASTIC"/>
    <property type="match status" value="1"/>
</dbReference>
<organism evidence="2 3">
    <name type="scientific">Lactobacillus acetotolerans</name>
    <dbReference type="NCBI Taxonomy" id="1600"/>
    <lineage>
        <taxon>Bacteria</taxon>
        <taxon>Bacillati</taxon>
        <taxon>Bacillota</taxon>
        <taxon>Bacilli</taxon>
        <taxon>Lactobacillales</taxon>
        <taxon>Lactobacillaceae</taxon>
        <taxon>Lactobacillus</taxon>
    </lineage>
</organism>
<dbReference type="Pfam" id="PF12535">
    <property type="entry name" value="Nudix_N"/>
    <property type="match status" value="1"/>
</dbReference>
<dbReference type="AlphaFoldDB" id="A0A0D6A537"/>
<keyword evidence="3" id="KW-1185">Reference proteome</keyword>
<dbReference type="SUPFAM" id="SSF55811">
    <property type="entry name" value="Nudix"/>
    <property type="match status" value="1"/>
</dbReference>
<dbReference type="OrthoDB" id="9804442at2"/>
<proteinExistence type="predicted"/>
<dbReference type="InterPro" id="IPR000086">
    <property type="entry name" value="NUDIX_hydrolase_dom"/>
</dbReference>
<dbReference type="InterPro" id="IPR015797">
    <property type="entry name" value="NUDIX_hydrolase-like_dom_sf"/>
</dbReference>
<name>A0A0D6A537_9LACO</name>
<dbReference type="Proteomes" id="UP000035709">
    <property type="component" value="Chromosome"/>
</dbReference>
<dbReference type="EMBL" id="AP014808">
    <property type="protein sequence ID" value="BAQ57928.1"/>
    <property type="molecule type" value="Genomic_DNA"/>
</dbReference>
<evidence type="ECO:0000259" key="1">
    <source>
        <dbReference type="PROSITE" id="PS51462"/>
    </source>
</evidence>
<dbReference type="PANTHER" id="PTHR43222">
    <property type="entry name" value="NUDIX HYDROLASE 23"/>
    <property type="match status" value="1"/>
</dbReference>